<comment type="caution">
    <text evidence="17">The sequence shown here is derived from an EMBL/GenBank/DDBJ whole genome shotgun (WGS) entry which is preliminary data.</text>
</comment>
<keyword evidence="8 13" id="KW-0472">Membrane</keyword>
<keyword evidence="5" id="KW-0732">Signal</keyword>
<dbReference type="InterPro" id="IPR017103">
    <property type="entry name" value="Iontropic_Glu_rcpt_pln"/>
</dbReference>
<dbReference type="FunFam" id="3.40.190.10:FF:000175">
    <property type="entry name" value="Glutamate receptor"/>
    <property type="match status" value="1"/>
</dbReference>
<keyword evidence="12 13" id="KW-0407">Ion channel</keyword>
<keyword evidence="4 15" id="KW-0812">Transmembrane</keyword>
<gene>
    <name evidence="17" type="ORF">LVIROSA_LOCUS23452</name>
</gene>
<dbReference type="CDD" id="cd19990">
    <property type="entry name" value="PBP1_GABAb_receptor_plant"/>
    <property type="match status" value="1"/>
</dbReference>
<evidence type="ECO:0000256" key="1">
    <source>
        <dbReference type="ARBA" id="ARBA00004141"/>
    </source>
</evidence>
<dbReference type="Gene3D" id="1.10.287.70">
    <property type="match status" value="1"/>
</dbReference>
<dbReference type="GO" id="GO:0007165">
    <property type="term" value="P:signal transduction"/>
    <property type="evidence" value="ECO:0007669"/>
    <property type="project" value="UniProtKB-ARBA"/>
</dbReference>
<evidence type="ECO:0000256" key="4">
    <source>
        <dbReference type="ARBA" id="ARBA00022692"/>
    </source>
</evidence>
<dbReference type="GO" id="GO:0009611">
    <property type="term" value="P:response to wounding"/>
    <property type="evidence" value="ECO:0007669"/>
    <property type="project" value="UniProtKB-ARBA"/>
</dbReference>
<dbReference type="GO" id="GO:1901701">
    <property type="term" value="P:cellular response to oxygen-containing compound"/>
    <property type="evidence" value="ECO:0007669"/>
    <property type="project" value="UniProtKB-ARBA"/>
</dbReference>
<evidence type="ECO:0000256" key="6">
    <source>
        <dbReference type="ARBA" id="ARBA00022989"/>
    </source>
</evidence>
<dbReference type="InterPro" id="IPR001828">
    <property type="entry name" value="ANF_lig-bd_rcpt"/>
</dbReference>
<proteinExistence type="inferred from homology"/>
<dbReference type="SUPFAM" id="SSF53822">
    <property type="entry name" value="Periplasmic binding protein-like I"/>
    <property type="match status" value="1"/>
</dbReference>
<feature type="transmembrane region" description="Helical" evidence="15">
    <location>
        <begin position="640"/>
        <end position="659"/>
    </location>
</feature>
<evidence type="ECO:0000256" key="3">
    <source>
        <dbReference type="ARBA" id="ARBA00022448"/>
    </source>
</evidence>
<feature type="transmembrane region" description="Helical" evidence="15">
    <location>
        <begin position="883"/>
        <end position="901"/>
    </location>
</feature>
<dbReference type="FunFam" id="1.10.287.70:FF:000037">
    <property type="entry name" value="Glutamate receptor"/>
    <property type="match status" value="1"/>
</dbReference>
<evidence type="ECO:0000256" key="7">
    <source>
        <dbReference type="ARBA" id="ARBA00023065"/>
    </source>
</evidence>
<dbReference type="Proteomes" id="UP001157418">
    <property type="component" value="Unassembled WGS sequence"/>
</dbReference>
<comment type="similarity">
    <text evidence="2 13">Belongs to the glutamate-gated ion channel (TC 1.A.10.1) family.</text>
</comment>
<keyword evidence="7 13" id="KW-0406">Ion transport</keyword>
<keyword evidence="3 13" id="KW-0813">Transport</keyword>
<keyword evidence="18" id="KW-1185">Reference proteome</keyword>
<keyword evidence="6 15" id="KW-1133">Transmembrane helix</keyword>
<dbReference type="Pfam" id="PF01094">
    <property type="entry name" value="ANF_receptor"/>
    <property type="match status" value="1"/>
</dbReference>
<keyword evidence="9 13" id="KW-0675">Receptor</keyword>
<evidence type="ECO:0000256" key="8">
    <source>
        <dbReference type="ARBA" id="ARBA00023136"/>
    </source>
</evidence>
<evidence type="ECO:0000313" key="17">
    <source>
        <dbReference type="EMBL" id="CAH1437109.1"/>
    </source>
</evidence>
<dbReference type="PRINTS" id="PR01176">
    <property type="entry name" value="GABABRECEPTR"/>
</dbReference>
<dbReference type="InterPro" id="IPR001320">
    <property type="entry name" value="Iontro_rcpt_C"/>
</dbReference>
<evidence type="ECO:0000256" key="2">
    <source>
        <dbReference type="ARBA" id="ARBA00008685"/>
    </source>
</evidence>
<evidence type="ECO:0000256" key="15">
    <source>
        <dbReference type="SAM" id="Phobius"/>
    </source>
</evidence>
<dbReference type="FunFam" id="3.40.50.2300:FF:000081">
    <property type="entry name" value="Glutamate receptor"/>
    <property type="match status" value="1"/>
</dbReference>
<dbReference type="InterPro" id="IPR028082">
    <property type="entry name" value="Peripla_BP_I"/>
</dbReference>
<dbReference type="InterPro" id="IPR019594">
    <property type="entry name" value="Glu/Gly-bd"/>
</dbReference>
<dbReference type="SMART" id="SM00079">
    <property type="entry name" value="PBPe"/>
    <property type="match status" value="1"/>
</dbReference>
<evidence type="ECO:0000256" key="10">
    <source>
        <dbReference type="ARBA" id="ARBA00023180"/>
    </source>
</evidence>
<organism evidence="17 18">
    <name type="scientific">Lactuca virosa</name>
    <dbReference type="NCBI Taxonomy" id="75947"/>
    <lineage>
        <taxon>Eukaryota</taxon>
        <taxon>Viridiplantae</taxon>
        <taxon>Streptophyta</taxon>
        <taxon>Embryophyta</taxon>
        <taxon>Tracheophyta</taxon>
        <taxon>Spermatophyta</taxon>
        <taxon>Magnoliopsida</taxon>
        <taxon>eudicotyledons</taxon>
        <taxon>Gunneridae</taxon>
        <taxon>Pentapetalae</taxon>
        <taxon>asterids</taxon>
        <taxon>campanulids</taxon>
        <taxon>Asterales</taxon>
        <taxon>Asteraceae</taxon>
        <taxon>Cichorioideae</taxon>
        <taxon>Cichorieae</taxon>
        <taxon>Lactucinae</taxon>
        <taxon>Lactuca</taxon>
    </lineage>
</organism>
<evidence type="ECO:0000256" key="13">
    <source>
        <dbReference type="PIRNR" id="PIRNR037090"/>
    </source>
</evidence>
<evidence type="ECO:0000256" key="12">
    <source>
        <dbReference type="ARBA" id="ARBA00023303"/>
    </source>
</evidence>
<comment type="subcellular location">
    <subcellularLocation>
        <location evidence="1">Membrane</location>
        <topology evidence="1">Multi-pass membrane protein</topology>
    </subcellularLocation>
</comment>
<dbReference type="PANTHER" id="PTHR18966">
    <property type="entry name" value="IONOTROPIC GLUTAMATE RECEPTOR"/>
    <property type="match status" value="1"/>
</dbReference>
<dbReference type="Gene3D" id="3.40.190.10">
    <property type="entry name" value="Periplasmic binding protein-like II"/>
    <property type="match status" value="3"/>
</dbReference>
<dbReference type="CDD" id="cd13686">
    <property type="entry name" value="GluR_Plant"/>
    <property type="match status" value="1"/>
</dbReference>
<dbReference type="InterPro" id="IPR015683">
    <property type="entry name" value="Ionotropic_Glu_rcpt"/>
</dbReference>
<dbReference type="AlphaFoldDB" id="A0AAU9NH70"/>
<dbReference type="FunFam" id="3.40.190.10:FF:000054">
    <property type="entry name" value="Glutamate receptor"/>
    <property type="match status" value="1"/>
</dbReference>
<sequence>MKRPSLNFGYTTAPGPTGQSAPCCKFLSFSSFCVRCSSLYHCGWVYEIEMPKNLVWAFLVLVVDFGGWFSEGLENTNVSTRPDVVHIASILTFDSIIGKVAKIALQAAIEDVNSDPTILNGTKLKLNLHDANYSGFLSIMEALQVMETETVALIGPQSSVIAHMVSQVASELQVPLLSYTATDPTLSSLQYPFFVRTTHSDLYQMAAIADIIKYYEWKKVTAIYVDDDLGRNGIISLGDQLASRGSQISHKAPIKPLATRTDISDVLVKVALMESRILVVHTYADRGLDILDVAKHLGMLDSGYVWIATNWLSTVIDTTSSSLSLKTIDVMQGFITLKAYTKDSNLTRKFASEWKNLTTFGLNTYCLYAYDTVWLLARALDTFFDKGGNISFSKDPKLQGLRGEILNYGSLSIFNEGNLLLHDILDVKMEGLTGLIEFTSDKNLVFPAFEVINVVGTGVRRIGYWSNSSGLSTIRPDKVNTKQSDHQSSSSELLHAVIWPGLTVQKPRGWVFPDNGKQMKIGVPHRVSFQEFVGKARHSDSFKGYCIDVFTSATKLLPYALPYKFLSYGDGVRNPSNTKLVNLIHDGVYDAVVGDIVITTNRTRLADFTQPFIESGLVVVVPIRRSGSSTWAFLRPFSPLMWTISVIFFLIVGAVVWILEHRVNDEFRGPPRQQFVTVLWFSFSTLFSSHRENTLSTLGRMVVLLWLFVVLIINSSYTASLTSILTVQKLSTPITGIESLIQSREPIGYQENTFVSDYLVGELGIQASRLIPLSLPEEYEKALIDGPHNGGVAAIVDQRSYIELFLSTRCEYSIVGQEFTKTGWGFAFPRDSPLAADMSTAILELSENGELERIHDKWLMRSACSSQGTKFEVEQLELTSFKGLFIICGIVCLLALIIYFAQIIHQFIKHYPTLSESSGRSLQSGRLQTFISFVDERKETVTTHSKRKHFEGSSSGMNANDESIYSNKISRRDLSLNSS</sequence>
<comment type="function">
    <text evidence="13">Glutamate-gated receptor that probably acts as non-selective cation channel.</text>
</comment>
<dbReference type="InterPro" id="IPR044440">
    <property type="entry name" value="GABAb_receptor_plant_PBP1"/>
</dbReference>
<keyword evidence="10" id="KW-0325">Glycoprotein</keyword>
<dbReference type="GO" id="GO:0016020">
    <property type="term" value="C:membrane"/>
    <property type="evidence" value="ECO:0007669"/>
    <property type="project" value="UniProtKB-SubCell"/>
</dbReference>
<dbReference type="Gene3D" id="3.40.50.2300">
    <property type="match status" value="2"/>
</dbReference>
<evidence type="ECO:0000256" key="14">
    <source>
        <dbReference type="PIRSR" id="PIRSR037090-50"/>
    </source>
</evidence>
<evidence type="ECO:0000256" key="5">
    <source>
        <dbReference type="ARBA" id="ARBA00022729"/>
    </source>
</evidence>
<dbReference type="GO" id="GO:0015276">
    <property type="term" value="F:ligand-gated monoatomic ion channel activity"/>
    <property type="evidence" value="ECO:0007669"/>
    <property type="project" value="InterPro"/>
</dbReference>
<dbReference type="Pfam" id="PF10613">
    <property type="entry name" value="Lig_chan-Glu_bd"/>
    <property type="match status" value="1"/>
</dbReference>
<protein>
    <recommendedName>
        <fullName evidence="13">Glutamate receptor</fullName>
    </recommendedName>
</protein>
<dbReference type="SUPFAM" id="SSF53850">
    <property type="entry name" value="Periplasmic binding protein-like II"/>
    <property type="match status" value="1"/>
</dbReference>
<feature type="transmembrane region" description="Helical" evidence="15">
    <location>
        <begin position="701"/>
        <end position="725"/>
    </location>
</feature>
<feature type="domain" description="Ionotropic glutamate receptor C-terminal" evidence="16">
    <location>
        <begin position="518"/>
        <end position="861"/>
    </location>
</feature>
<keyword evidence="11 13" id="KW-1071">Ligand-gated ion channel</keyword>
<dbReference type="EMBL" id="CAKMRJ010004445">
    <property type="protein sequence ID" value="CAH1437109.1"/>
    <property type="molecule type" value="Genomic_DNA"/>
</dbReference>
<accession>A0AAU9NH70</accession>
<evidence type="ECO:0000259" key="16">
    <source>
        <dbReference type="SMART" id="SM00079"/>
    </source>
</evidence>
<name>A0AAU9NH70_9ASTR</name>
<dbReference type="PIRSF" id="PIRSF037090">
    <property type="entry name" value="Iontro_Glu-like_rcpt_pln"/>
    <property type="match status" value="1"/>
</dbReference>
<dbReference type="Pfam" id="PF00060">
    <property type="entry name" value="Lig_chan"/>
    <property type="match status" value="1"/>
</dbReference>
<reference evidence="17 18" key="1">
    <citation type="submission" date="2022-01" db="EMBL/GenBank/DDBJ databases">
        <authorList>
            <person name="Xiong W."/>
            <person name="Schranz E."/>
        </authorList>
    </citation>
    <scope>NUCLEOTIDE SEQUENCE [LARGE SCALE GENOMIC DNA]</scope>
</reference>
<feature type="disulfide bond" evidence="14">
    <location>
        <begin position="810"/>
        <end position="864"/>
    </location>
</feature>
<evidence type="ECO:0000256" key="11">
    <source>
        <dbReference type="ARBA" id="ARBA00023286"/>
    </source>
</evidence>
<keyword evidence="14" id="KW-1015">Disulfide bond</keyword>
<evidence type="ECO:0000256" key="9">
    <source>
        <dbReference type="ARBA" id="ARBA00023170"/>
    </source>
</evidence>
<evidence type="ECO:0000313" key="18">
    <source>
        <dbReference type="Proteomes" id="UP001157418"/>
    </source>
</evidence>